<evidence type="ECO:0000313" key="2">
    <source>
        <dbReference type="EMBL" id="AJF97500.1"/>
    </source>
</evidence>
<dbReference type="GeneID" id="23462417"/>
<dbReference type="Gene3D" id="1.20.1280.50">
    <property type="match status" value="1"/>
</dbReference>
<accession>A0A0B5J6T6</accession>
<dbReference type="EMBL" id="KP136319">
    <property type="protein sequence ID" value="AJF97500.1"/>
    <property type="molecule type" value="Genomic_DNA"/>
</dbReference>
<protein>
    <submittedName>
        <fullName evidence="2">Ankyrin repeat protein</fullName>
    </submittedName>
</protein>
<dbReference type="InterPro" id="IPR036047">
    <property type="entry name" value="F-box-like_dom_sf"/>
</dbReference>
<dbReference type="Proteomes" id="UP000202511">
    <property type="component" value="Segment"/>
</dbReference>
<dbReference type="SMART" id="SM00256">
    <property type="entry name" value="FBOX"/>
    <property type="match status" value="1"/>
</dbReference>
<dbReference type="OrthoDB" id="33153at35237"/>
<sequence>MEETVEGIIGPTIDDLPPELVDAILDQVTPVDRVVCAHVSRAWRAVAMARATRNRTETRSKVDFLSAAVRCGYWRLVEWAREHGCRWTPDVATAALDAGRGDFFARLVSLGCPIESKACAAAAATRGDLASLRYVIDTGRLDRRDGQKALYAAAGAGHIDALEILCAHDYACGTPACWAERLVVLPGTNRPRYSDCTCAHHVAHEAAGGGHNHVLVWLKQHGCHFDDEVMVSAAEGGHIDTLQWLHANGVRFSARACSAAAEAGQLGALQWLRANGCRWDEATCLHGAYGGHLNVLEWAMANGCPWDPLATTFAVIGGHLDVAEWTLSQGCALFTKSDYGVTGHPSFLAFRIYEETVMDVVARTGTIDALEWLQAHGCRATTWTLVRAAQNDDLGVLDWLNKYSRSWDQEVCAGIARKGLLAALQHVRAKGCPWDERVCAGAARAGHLDVLQWARANGCPWDSDAICLYAAPHCGVPVLQWLVEQGCAWNDRIIMMAAGSVNEPDLLAWIVESGRPCDLDACLDEARRCGRKRVAAWIEERRAATTSP</sequence>
<proteinExistence type="predicted"/>
<feature type="domain" description="F-box" evidence="1">
    <location>
        <begin position="16"/>
        <end position="56"/>
    </location>
</feature>
<evidence type="ECO:0000259" key="1">
    <source>
        <dbReference type="SMART" id="SM00256"/>
    </source>
</evidence>
<dbReference type="InterPro" id="IPR036770">
    <property type="entry name" value="Ankyrin_rpt-contain_sf"/>
</dbReference>
<reference evidence="2 3" key="1">
    <citation type="journal article" date="2015" name="Parasitol. Res.">
        <title>Viruses in close associations with free-living amoebae.</title>
        <authorList>
            <person name="Scheid P."/>
        </authorList>
    </citation>
    <scope>NUCLEOTIDE SEQUENCE [LARGE SCALE GENOMIC DNA]</scope>
    <source>
        <strain evidence="2">KlaHel</strain>
    </source>
</reference>
<dbReference type="InterPro" id="IPR001810">
    <property type="entry name" value="F-box_dom"/>
</dbReference>
<dbReference type="PANTHER" id="PTHR46586:SF3">
    <property type="entry name" value="ANKYRIN REPEAT-CONTAINING PROTEIN"/>
    <property type="match status" value="1"/>
</dbReference>
<evidence type="ECO:0000313" key="3">
    <source>
        <dbReference type="Proteomes" id="UP000202511"/>
    </source>
</evidence>
<name>A0A0B5J6T6_9VIRU</name>
<dbReference type="RefSeq" id="YP_009119735.1">
    <property type="nucleotide sequence ID" value="NC_026440.1"/>
</dbReference>
<organism evidence="2 3">
    <name type="scientific">Pandoravirus inopinatum</name>
    <dbReference type="NCBI Taxonomy" id="1605721"/>
    <lineage>
        <taxon>Viruses</taxon>
        <taxon>Pandoravirus</taxon>
    </lineage>
</organism>
<dbReference type="InterPro" id="IPR052050">
    <property type="entry name" value="SecEffector_AnkRepeat"/>
</dbReference>
<dbReference type="SUPFAM" id="SSF81383">
    <property type="entry name" value="F-box domain"/>
    <property type="match status" value="1"/>
</dbReference>
<dbReference type="SUPFAM" id="SSF48403">
    <property type="entry name" value="Ankyrin repeat"/>
    <property type="match status" value="2"/>
</dbReference>
<dbReference type="Pfam" id="PF12937">
    <property type="entry name" value="F-box-like"/>
    <property type="match status" value="1"/>
</dbReference>
<dbReference type="PANTHER" id="PTHR46586">
    <property type="entry name" value="ANKYRIN REPEAT-CONTAINING PROTEIN"/>
    <property type="match status" value="1"/>
</dbReference>
<dbReference type="KEGG" id="vg:23462417"/>
<dbReference type="Gene3D" id="1.25.40.20">
    <property type="entry name" value="Ankyrin repeat-containing domain"/>
    <property type="match status" value="2"/>
</dbReference>